<sequence>MKVISGGIPGVPQHTTKVGDVYAQLHRIAFARGEQLNETERLTKALGNEITDTLNVNYESLNLKLSEHMAKEGPQHGEDLKTLGLSMVGDFPLTHAQHILEGGVYNEYVTPRALSDALHQTIHTPTPELMSVGRTHFCMVDLAPELSGWTRATGESGGTQQWERGGSIYHLDGHAYVGFPIRGKSTSMLVDETPGAKQIHGLRQVGVRSGAGTGDVLGWNAIALREYRASHPLTFLGTNGFAYDALYAPIGHDLSNTQLTANHVTWLDTDNVNNHFGGTISANSNGVRFGLIHCEKAVSGFHNGINGGSFFGWGSNVITDSSVFQYTFEGQQSTDSLIDIDWETLTGKTGIVFDHESEVHGGFEWIEYNRDLFIFLSANLTDADGNKYTAFFGWIANVRDPSSVTITRLRTPFDWSDSATPQLNVTHPFHPYHGSGAMRPRGGHASVYTYNLKCMVRDHVHEIRSLKELFDRCKEIPSIPVSTNLKLHFGTSPSVLGSSQGRFFLQNDHTLINGQFKANGEWDFYRQEFQDGMLDDGGFGGLSWNTSTSSRLISELEDFNQECVNTIADDGTITLTGMVWSTDNLHRARGTIRGVVGKGMLSKPVHLTDESLTAIEKEHQSYLIANDHDAYACVMVYPVGDLYEGLGMRCDSQGNVEVVKYDVAKSGERFQVTRKGDYQNVYQSEGPVTGAPDNLRRFLKRDFFVYLVNGETPKVTIKHPLMDRTLILRLDIGETITVEETLAPEPNEVGLTLFYFPFPTIHGVFMPVLGGLDGFYRLGDKSMTGGNVVYSDDVYANDSDRVVIKGRPYSIPPGFKWLDPYGKEISFNIKDGELNPETSDNVIDSNLSYPN</sequence>
<evidence type="ECO:0000313" key="2">
    <source>
        <dbReference type="Proteomes" id="UP000437974"/>
    </source>
</evidence>
<accession>A0A6B9J3S4</accession>
<dbReference type="KEGG" id="vg:55624126"/>
<proteinExistence type="predicted"/>
<protein>
    <submittedName>
        <fullName evidence="1">Uncharacterized protein</fullName>
    </submittedName>
</protein>
<dbReference type="GeneID" id="55624126"/>
<name>A0A6B9J3S4_9CAUD</name>
<dbReference type="RefSeq" id="YP_009853442.1">
    <property type="nucleotide sequence ID" value="NC_048821.1"/>
</dbReference>
<reference evidence="1 2" key="1">
    <citation type="submission" date="2019-10" db="EMBL/GenBank/DDBJ databases">
        <title>Draft genome sequence of Photobacterium phage PDCC-1.</title>
        <authorList>
            <person name="Quiroz-Guzman E."/>
        </authorList>
    </citation>
    <scope>NUCLEOTIDE SEQUENCE [LARGE SCALE GENOMIC DNA]</scope>
</reference>
<evidence type="ECO:0000313" key="1">
    <source>
        <dbReference type="EMBL" id="QGZ14453.1"/>
    </source>
</evidence>
<dbReference type="EMBL" id="MN562221">
    <property type="protein sequence ID" value="QGZ14453.1"/>
    <property type="molecule type" value="Genomic_DNA"/>
</dbReference>
<keyword evidence="2" id="KW-1185">Reference proteome</keyword>
<dbReference type="Proteomes" id="UP000437974">
    <property type="component" value="Segment"/>
</dbReference>
<organism evidence="1 2">
    <name type="scientific">Photobacterium phage PDCC-1</name>
    <dbReference type="NCBI Taxonomy" id="2664246"/>
    <lineage>
        <taxon>Viruses</taxon>
        <taxon>Duplodnaviria</taxon>
        <taxon>Heunggongvirae</taxon>
        <taxon>Uroviricota</taxon>
        <taxon>Caudoviricetes</taxon>
        <taxon>Chimalliviridae</taxon>
        <taxon>Gorgonvirinae</taxon>
        <taxon>Aphroditevirus</taxon>
        <taxon>Aphroditevirus PDCC1</taxon>
    </lineage>
</organism>